<proteinExistence type="predicted"/>
<keyword evidence="2" id="KW-1185">Reference proteome</keyword>
<evidence type="ECO:0000313" key="1">
    <source>
        <dbReference type="EnsemblPlants" id="OBART09G12720.1"/>
    </source>
</evidence>
<reference evidence="1" key="2">
    <citation type="submission" date="2015-03" db="UniProtKB">
        <authorList>
            <consortium name="EnsemblPlants"/>
        </authorList>
    </citation>
    <scope>IDENTIFICATION</scope>
</reference>
<organism evidence="1">
    <name type="scientific">Oryza barthii</name>
    <dbReference type="NCBI Taxonomy" id="65489"/>
    <lineage>
        <taxon>Eukaryota</taxon>
        <taxon>Viridiplantae</taxon>
        <taxon>Streptophyta</taxon>
        <taxon>Embryophyta</taxon>
        <taxon>Tracheophyta</taxon>
        <taxon>Spermatophyta</taxon>
        <taxon>Magnoliopsida</taxon>
        <taxon>Liliopsida</taxon>
        <taxon>Poales</taxon>
        <taxon>Poaceae</taxon>
        <taxon>BOP clade</taxon>
        <taxon>Oryzoideae</taxon>
        <taxon>Oryzeae</taxon>
        <taxon>Oryzinae</taxon>
        <taxon>Oryza</taxon>
    </lineage>
</organism>
<dbReference type="PaxDb" id="65489-OBART09G12720.1"/>
<accession>A0A0D3H7P0</accession>
<sequence length="177" mass="19155">MSWAAVTSDSVEKGVDVGGGGGMGIGQWLWWPNQLVRGARRHIVTSAFPLSSPTIATTSRRVMTPELILPRDLHFPLTHHHRGTSYSGRHGDVTRCNYVRALHPTHPSSHRIGPGQPAQGSTDVLAGSASLLLSSAICCDSLPRQSMHCHPDTDRASLRPFAPATPFWHTNPELCVA</sequence>
<dbReference type="HOGENOM" id="CLU_134081_0_0_1"/>
<dbReference type="AlphaFoldDB" id="A0A0D3H7P0"/>
<reference evidence="1" key="1">
    <citation type="journal article" date="2009" name="Rice">
        <title>De Novo Next Generation Sequencing of Plant Genomes.</title>
        <authorList>
            <person name="Rounsley S."/>
            <person name="Marri P.R."/>
            <person name="Yu Y."/>
            <person name="He R."/>
            <person name="Sisneros N."/>
            <person name="Goicoechea J.L."/>
            <person name="Lee S.J."/>
            <person name="Angelova A."/>
            <person name="Kudrna D."/>
            <person name="Luo M."/>
            <person name="Affourtit J."/>
            <person name="Desany B."/>
            <person name="Knight J."/>
            <person name="Niazi F."/>
            <person name="Egholm M."/>
            <person name="Wing R.A."/>
        </authorList>
    </citation>
    <scope>NUCLEOTIDE SEQUENCE [LARGE SCALE GENOMIC DNA]</scope>
    <source>
        <strain evidence="1">cv. IRGC 105608</strain>
    </source>
</reference>
<protein>
    <submittedName>
        <fullName evidence="1">Uncharacterized protein</fullName>
    </submittedName>
</protein>
<dbReference type="EnsemblPlants" id="OBART09G12720.1">
    <property type="protein sequence ID" value="OBART09G12720.1"/>
    <property type="gene ID" value="OBART09G12720"/>
</dbReference>
<evidence type="ECO:0000313" key="2">
    <source>
        <dbReference type="Proteomes" id="UP000026960"/>
    </source>
</evidence>
<dbReference type="Proteomes" id="UP000026960">
    <property type="component" value="Chromosome 9"/>
</dbReference>
<name>A0A0D3H7P0_9ORYZ</name>
<dbReference type="Gramene" id="OBART09G12720.1">
    <property type="protein sequence ID" value="OBART09G12720.1"/>
    <property type="gene ID" value="OBART09G12720"/>
</dbReference>